<dbReference type="PANTHER" id="PTHR47691">
    <property type="entry name" value="REGULATOR-RELATED"/>
    <property type="match status" value="1"/>
</dbReference>
<dbReference type="Gene3D" id="1.25.40.10">
    <property type="entry name" value="Tetratricopeptide repeat domain"/>
    <property type="match status" value="2"/>
</dbReference>
<feature type="repeat" description="TPR" evidence="1">
    <location>
        <begin position="529"/>
        <end position="562"/>
    </location>
</feature>
<dbReference type="InterPro" id="IPR019734">
    <property type="entry name" value="TPR_rpt"/>
</dbReference>
<dbReference type="RefSeq" id="WP_209633761.1">
    <property type="nucleotide sequence ID" value="NZ_JAGINW010000001.1"/>
</dbReference>
<reference evidence="2 3" key="1">
    <citation type="submission" date="2021-03" db="EMBL/GenBank/DDBJ databases">
        <title>Sequencing the genomes of 1000 actinobacteria strains.</title>
        <authorList>
            <person name="Klenk H.-P."/>
        </authorList>
    </citation>
    <scope>NUCLEOTIDE SEQUENCE [LARGE SCALE GENOMIC DNA]</scope>
    <source>
        <strain evidence="2 3">DSM 46670</strain>
    </source>
</reference>
<gene>
    <name evidence="2" type="ORF">JOF56_000388</name>
</gene>
<dbReference type="InterPro" id="IPR011990">
    <property type="entry name" value="TPR-like_helical_dom_sf"/>
</dbReference>
<dbReference type="SUPFAM" id="SSF52540">
    <property type="entry name" value="P-loop containing nucleoside triphosphate hydrolases"/>
    <property type="match status" value="1"/>
</dbReference>
<dbReference type="SUPFAM" id="SSF48452">
    <property type="entry name" value="TPR-like"/>
    <property type="match status" value="2"/>
</dbReference>
<name>A0ABS4T820_9PSEU</name>
<keyword evidence="3" id="KW-1185">Reference proteome</keyword>
<organism evidence="2 3">
    <name type="scientific">Kibdelosporangium banguiense</name>
    <dbReference type="NCBI Taxonomy" id="1365924"/>
    <lineage>
        <taxon>Bacteria</taxon>
        <taxon>Bacillati</taxon>
        <taxon>Actinomycetota</taxon>
        <taxon>Actinomycetes</taxon>
        <taxon>Pseudonocardiales</taxon>
        <taxon>Pseudonocardiaceae</taxon>
        <taxon>Kibdelosporangium</taxon>
    </lineage>
</organism>
<dbReference type="PRINTS" id="PR00364">
    <property type="entry name" value="DISEASERSIST"/>
</dbReference>
<accession>A0ABS4T820</accession>
<proteinExistence type="predicted"/>
<dbReference type="Proteomes" id="UP001519332">
    <property type="component" value="Unassembled WGS sequence"/>
</dbReference>
<dbReference type="PANTHER" id="PTHR47691:SF3">
    <property type="entry name" value="HTH-TYPE TRANSCRIPTIONAL REGULATOR RV0890C-RELATED"/>
    <property type="match status" value="1"/>
</dbReference>
<keyword evidence="1" id="KW-0802">TPR repeat</keyword>
<evidence type="ECO:0000313" key="3">
    <source>
        <dbReference type="Proteomes" id="UP001519332"/>
    </source>
</evidence>
<comment type="caution">
    <text evidence="2">The sequence shown here is derived from an EMBL/GenBank/DDBJ whole genome shotgun (WGS) entry which is preliminary data.</text>
</comment>
<protein>
    <submittedName>
        <fullName evidence="2">Tetratricopeptide (TPR) repeat protein</fullName>
    </submittedName>
</protein>
<dbReference type="Pfam" id="PF13424">
    <property type="entry name" value="TPR_12"/>
    <property type="match status" value="1"/>
</dbReference>
<dbReference type="InterPro" id="IPR027417">
    <property type="entry name" value="P-loop_NTPase"/>
</dbReference>
<dbReference type="SMART" id="SM00028">
    <property type="entry name" value="TPR"/>
    <property type="match status" value="4"/>
</dbReference>
<evidence type="ECO:0000313" key="2">
    <source>
        <dbReference type="EMBL" id="MBP2320003.1"/>
    </source>
</evidence>
<dbReference type="Gene3D" id="3.40.50.300">
    <property type="entry name" value="P-loop containing nucleotide triphosphate hydrolases"/>
    <property type="match status" value="1"/>
</dbReference>
<sequence length="691" mass="74530">MADTRNEVSSAVTGPVFQAGAVHGDVHFHSPDLAALIPRQLVAPPAHFANRHQELADLESAATQSDRRVPAVVLLKGQGGVGKTALALRWLDQARERFPDGQLHAELSHPTGEPVAPDEILGQFLRALGIAPNQVPVSLAERTALFRSMTAERKLAVLLDNAVTAAQVRVLVPASPDSLVVVTSRRPLIGLLAAGATTIPVSPLTDAGAIELLERHVGAERVATERGPAQQLARLCGGLPLALCVAAALTVSRPTRSLTWMARELVNEERRLEVLSVEEDLSVRSTFDLSYRDLPPAAAVTYQALGLHHGAVFRLDLVAAATNTPVSQASQAGDHLLDASLVDELGDGYFRLQDLVQAHANTLAGTSDQIDPAVIRRRMIEWYLVAMQTAGRTVLPARRVLSFEPSAEPTATTGLDDPQTALRWMERQRVDVLAAVRAAEEHGWPDLAYLLADALQPLFLVYKNYQDAIEIGTIGLRSARATGNPAGENSVRKSLARTYIQLGRVEEAHQQISSVLENARANGNRRAEASGLKSLAMLHARTGHFERAVEYFHPALEILRELGTSREQGLMLIELGTALLEAGRLEEAERHLSEAHGLLADSSTSDRLNAARAATALGLVHVHLGDHTRAQQELHTALEALTELGFDVDRGRTHQALAELHASMGNAAEAQNHRDSAARLLTRSPSPNEDD</sequence>
<evidence type="ECO:0000256" key="1">
    <source>
        <dbReference type="PROSITE-ProRule" id="PRU00339"/>
    </source>
</evidence>
<dbReference type="PROSITE" id="PS50005">
    <property type="entry name" value="TPR"/>
    <property type="match status" value="1"/>
</dbReference>
<dbReference type="EMBL" id="JAGINW010000001">
    <property type="protein sequence ID" value="MBP2320003.1"/>
    <property type="molecule type" value="Genomic_DNA"/>
</dbReference>